<dbReference type="GO" id="GO:0050661">
    <property type="term" value="F:NADP binding"/>
    <property type="evidence" value="ECO:0007669"/>
    <property type="project" value="InterPro"/>
</dbReference>
<proteinExistence type="predicted"/>
<dbReference type="Gene3D" id="1.10.1040.10">
    <property type="entry name" value="N-(1-d-carboxylethyl)-l-norvaline Dehydrogenase, domain 2"/>
    <property type="match status" value="2"/>
</dbReference>
<reference evidence="4" key="1">
    <citation type="submission" date="2015-01" db="EMBL/GenBank/DDBJ databases">
        <authorList>
            <person name="Durling Mikael"/>
        </authorList>
    </citation>
    <scope>NUCLEOTIDE SEQUENCE</scope>
</reference>
<dbReference type="Gene3D" id="3.40.50.720">
    <property type="entry name" value="NAD(P)-binding Rossmann-like Domain"/>
    <property type="match status" value="1"/>
</dbReference>
<dbReference type="Pfam" id="PF03446">
    <property type="entry name" value="NAD_binding_2"/>
    <property type="match status" value="1"/>
</dbReference>
<dbReference type="GO" id="GO:0051287">
    <property type="term" value="F:NAD binding"/>
    <property type="evidence" value="ECO:0007669"/>
    <property type="project" value="InterPro"/>
</dbReference>
<dbReference type="InterPro" id="IPR008927">
    <property type="entry name" value="6-PGluconate_DH-like_C_sf"/>
</dbReference>
<evidence type="ECO:0000313" key="4">
    <source>
        <dbReference type="EMBL" id="CEO57894.1"/>
    </source>
</evidence>
<evidence type="ECO:0000259" key="2">
    <source>
        <dbReference type="Pfam" id="PF03446"/>
    </source>
</evidence>
<dbReference type="InterPro" id="IPR006115">
    <property type="entry name" value="6PGDH_NADP-bd"/>
</dbReference>
<dbReference type="EMBL" id="CDPU01000176">
    <property type="protein sequence ID" value="CEO57894.1"/>
    <property type="molecule type" value="Genomic_DNA"/>
</dbReference>
<dbReference type="GO" id="GO:0016491">
    <property type="term" value="F:oxidoreductase activity"/>
    <property type="evidence" value="ECO:0007669"/>
    <property type="project" value="InterPro"/>
</dbReference>
<name>A0A0B7KL38_BIOOC</name>
<dbReference type="PANTHER" id="PTHR43060:SF17">
    <property type="entry name" value="L-THREONATE DEHYDROGENASE"/>
    <property type="match status" value="1"/>
</dbReference>
<dbReference type="InterPro" id="IPR029154">
    <property type="entry name" value="HIBADH-like_NADP-bd"/>
</dbReference>
<accession>A0A0B7KL38</accession>
<dbReference type="SUPFAM" id="SSF51735">
    <property type="entry name" value="NAD(P)-binding Rossmann-fold domains"/>
    <property type="match status" value="1"/>
</dbReference>
<evidence type="ECO:0008006" key="5">
    <source>
        <dbReference type="Google" id="ProtNLM"/>
    </source>
</evidence>
<dbReference type="PROSITE" id="PS00895">
    <property type="entry name" value="3_HYDROXYISOBUT_DH"/>
    <property type="match status" value="1"/>
</dbReference>
<protein>
    <recommendedName>
        <fullName evidence="5">6-phosphogluconate dehydrogenase NADP-binding domain-containing protein</fullName>
    </recommendedName>
</protein>
<dbReference type="Pfam" id="PF14833">
    <property type="entry name" value="NAD_binding_11"/>
    <property type="match status" value="1"/>
</dbReference>
<feature type="domain" description="6-phosphogluconate dehydrogenase NADP-binding" evidence="2">
    <location>
        <begin position="10"/>
        <end position="162"/>
    </location>
</feature>
<feature type="transmembrane region" description="Helical" evidence="1">
    <location>
        <begin position="12"/>
        <end position="32"/>
    </location>
</feature>
<sequence>MSPTNSTYPQVGFIGLGAMGFAMSLHLVGMGFPVTAYDVYQPALERWRDECRKIANAQARVASCCSEAVESASVVCLMVATHDHLHSALFDKDTGAIHKLPQDCAVIIHATIPLEQPSIIHERLVNEFKRPDIALIDAPVSGGVARSTNGTLVIMASCGEPSLSPNAASKTTLEALASEGRTLYIIPGSLGRGQAAKALNQVMCGIHIVSASEIMGLAAIQGLDTQKFYRKLISKESNGNQVPGWSWMLENRGPRILSTNPPLASAISIINKDIGIIRSEENRVGITLSLLDAAGEVITAAMKTLASADDSFIVQHYFQGRNLVVDRVGNPMVAEEQCDTVMSQIAHAHVVIHLISAYETIRFACALGLTGSTERKQWYNIIAGAAGGSTIFTEVIPRAFEDIENIDGVFKTYTLEKFPGILSTTSFILEEANRKGFASKLLEVAHQKLTLLLDL</sequence>
<evidence type="ECO:0000259" key="3">
    <source>
        <dbReference type="Pfam" id="PF14833"/>
    </source>
</evidence>
<keyword evidence="1" id="KW-0472">Membrane</keyword>
<dbReference type="InterPro" id="IPR036291">
    <property type="entry name" value="NAD(P)-bd_dom_sf"/>
</dbReference>
<dbReference type="InterPro" id="IPR002204">
    <property type="entry name" value="3-OH-isobutyrate_DH-rel_CS"/>
</dbReference>
<keyword evidence="1" id="KW-0812">Transmembrane</keyword>
<dbReference type="InterPro" id="IPR013328">
    <property type="entry name" value="6PGD_dom2"/>
</dbReference>
<dbReference type="AlphaFoldDB" id="A0A0B7KL38"/>
<organism evidence="4">
    <name type="scientific">Bionectria ochroleuca</name>
    <name type="common">Gliocladium roseum</name>
    <dbReference type="NCBI Taxonomy" id="29856"/>
    <lineage>
        <taxon>Eukaryota</taxon>
        <taxon>Fungi</taxon>
        <taxon>Dikarya</taxon>
        <taxon>Ascomycota</taxon>
        <taxon>Pezizomycotina</taxon>
        <taxon>Sordariomycetes</taxon>
        <taxon>Hypocreomycetidae</taxon>
        <taxon>Hypocreales</taxon>
        <taxon>Bionectriaceae</taxon>
        <taxon>Clonostachys</taxon>
    </lineage>
</organism>
<gene>
    <name evidence="4" type="ORF">BN869_000013952_1</name>
</gene>
<dbReference type="SUPFAM" id="SSF48179">
    <property type="entry name" value="6-phosphogluconate dehydrogenase C-terminal domain-like"/>
    <property type="match status" value="1"/>
</dbReference>
<keyword evidence="1" id="KW-1133">Transmembrane helix</keyword>
<evidence type="ECO:0000256" key="1">
    <source>
        <dbReference type="SAM" id="Phobius"/>
    </source>
</evidence>
<dbReference type="PANTHER" id="PTHR43060">
    <property type="entry name" value="3-HYDROXYISOBUTYRATE DEHYDROGENASE-LIKE 1, MITOCHONDRIAL-RELATED"/>
    <property type="match status" value="1"/>
</dbReference>
<feature type="domain" description="3-hydroxyisobutyrate dehydrogenase-like NAD-binding" evidence="3">
    <location>
        <begin position="191"/>
        <end position="316"/>
    </location>
</feature>